<comment type="caution">
    <text evidence="1">The sequence shown here is derived from an EMBL/GenBank/DDBJ whole genome shotgun (WGS) entry which is preliminary data.</text>
</comment>
<reference evidence="2" key="1">
    <citation type="submission" date="2018-01" db="EMBL/GenBank/DDBJ databases">
        <authorList>
            <person name="Gaut B.S."/>
            <person name="Morton B.R."/>
            <person name="Clegg M.T."/>
            <person name="Duvall M.R."/>
        </authorList>
    </citation>
    <scope>NUCLEOTIDE SEQUENCE [LARGE SCALE GENOMIC DNA]</scope>
</reference>
<organism evidence="1 2">
    <name type="scientific">Cupriavidus taiwanensis</name>
    <dbReference type="NCBI Taxonomy" id="164546"/>
    <lineage>
        <taxon>Bacteria</taxon>
        <taxon>Pseudomonadati</taxon>
        <taxon>Pseudomonadota</taxon>
        <taxon>Betaproteobacteria</taxon>
        <taxon>Burkholderiales</taxon>
        <taxon>Burkholderiaceae</taxon>
        <taxon>Cupriavidus</taxon>
    </lineage>
</organism>
<dbReference type="Proteomes" id="UP000256780">
    <property type="component" value="Unassembled WGS sequence"/>
</dbReference>
<proteinExistence type="predicted"/>
<accession>A0A375CKI1</accession>
<evidence type="ECO:0000313" key="1">
    <source>
        <dbReference type="EMBL" id="SOY73952.1"/>
    </source>
</evidence>
<dbReference type="EMBL" id="OFSQ01000041">
    <property type="protein sequence ID" value="SOY73952.1"/>
    <property type="molecule type" value="Genomic_DNA"/>
</dbReference>
<name>A0A375CKI1_9BURK</name>
<evidence type="ECO:0000313" key="2">
    <source>
        <dbReference type="Proteomes" id="UP000256780"/>
    </source>
</evidence>
<protein>
    <submittedName>
        <fullName evidence="1">Uncharacterized protein</fullName>
    </submittedName>
</protein>
<dbReference type="AlphaFoldDB" id="A0A375CKI1"/>
<sequence>MLRWNLNSASVAYRTYPGKPPSFLVGVGEVLGLSMLVWADVRLASHGWFCRSVATGCKGIFVVDRWKGFRTL</sequence>
<gene>
    <name evidence="1" type="ORF">CBM2587_U10001</name>
</gene>